<feature type="domain" description="Core-binding (CB)" evidence="7">
    <location>
        <begin position="26"/>
        <end position="117"/>
    </location>
</feature>
<feature type="compositionally biased region" description="Basic residues" evidence="5">
    <location>
        <begin position="338"/>
        <end position="350"/>
    </location>
</feature>
<accession>C8WT30</accession>
<dbReference type="PROSITE" id="PS51898">
    <property type="entry name" value="TYR_RECOMBINASE"/>
    <property type="match status" value="1"/>
</dbReference>
<evidence type="ECO:0000259" key="6">
    <source>
        <dbReference type="PROSITE" id="PS51898"/>
    </source>
</evidence>
<keyword evidence="2 4" id="KW-0238">DNA-binding</keyword>
<dbReference type="InterPro" id="IPR013762">
    <property type="entry name" value="Integrase-like_cat_sf"/>
</dbReference>
<dbReference type="Gene3D" id="1.10.150.130">
    <property type="match status" value="1"/>
</dbReference>
<reference evidence="8 9" key="2">
    <citation type="journal article" date="2010" name="Stand. Genomic Sci.">
        <title>Complete genome sequence of Alicyclobacillus acidocaldarius type strain (104-IA).</title>
        <authorList>
            <person name="Mavromatis K."/>
            <person name="Sikorski J."/>
            <person name="Lapidus A."/>
            <person name="Glavina Del Rio T."/>
            <person name="Copeland A."/>
            <person name="Tice H."/>
            <person name="Cheng J.F."/>
            <person name="Lucas S."/>
            <person name="Chen F."/>
            <person name="Nolan M."/>
            <person name="Bruce D."/>
            <person name="Goodwin L."/>
            <person name="Pitluck S."/>
            <person name="Ivanova N."/>
            <person name="Ovchinnikova G."/>
            <person name="Pati A."/>
            <person name="Chen A."/>
            <person name="Palaniappan K."/>
            <person name="Land M."/>
            <person name="Hauser L."/>
            <person name="Chang Y.J."/>
            <person name="Jeffries C.D."/>
            <person name="Chain P."/>
            <person name="Meincke L."/>
            <person name="Sims D."/>
            <person name="Chertkov O."/>
            <person name="Han C."/>
            <person name="Brettin T."/>
            <person name="Detter J.C."/>
            <person name="Wahrenburg C."/>
            <person name="Rohde M."/>
            <person name="Pukall R."/>
            <person name="Goker M."/>
            <person name="Bristow J."/>
            <person name="Eisen J.A."/>
            <person name="Markowitz V."/>
            <person name="Hugenholtz P."/>
            <person name="Klenk H.P."/>
            <person name="Kyrpides N.C."/>
        </authorList>
    </citation>
    <scope>NUCLEOTIDE SEQUENCE [LARGE SCALE GENOMIC DNA]</scope>
    <source>
        <strain evidence="9">ATCC 27009 / DSM 446 / BCRC 14685 / JCM 5260 / KCTC 1825 / NBRC 15652 / NCIMB 11725 / NRRL B-14509 / 104-IA</strain>
    </source>
</reference>
<dbReference type="eggNOG" id="COG4974">
    <property type="taxonomic scope" value="Bacteria"/>
</dbReference>
<evidence type="ECO:0000256" key="2">
    <source>
        <dbReference type="ARBA" id="ARBA00023125"/>
    </source>
</evidence>
<dbReference type="InterPro" id="IPR044068">
    <property type="entry name" value="CB"/>
</dbReference>
<evidence type="ECO:0000256" key="5">
    <source>
        <dbReference type="SAM" id="MobiDB-lite"/>
    </source>
</evidence>
<evidence type="ECO:0000256" key="3">
    <source>
        <dbReference type="ARBA" id="ARBA00023172"/>
    </source>
</evidence>
<dbReference type="HOGENOM" id="CLU_027562_9_2_9"/>
<dbReference type="InterPro" id="IPR011010">
    <property type="entry name" value="DNA_brk_join_enz"/>
</dbReference>
<proteinExistence type="inferred from homology"/>
<feature type="region of interest" description="Disordered" evidence="5">
    <location>
        <begin position="327"/>
        <end position="350"/>
    </location>
</feature>
<dbReference type="GO" id="GO:0015074">
    <property type="term" value="P:DNA integration"/>
    <property type="evidence" value="ECO:0007669"/>
    <property type="project" value="InterPro"/>
</dbReference>
<reference evidence="9" key="1">
    <citation type="submission" date="2009-09" db="EMBL/GenBank/DDBJ databases">
        <title>The complete chromosome of Alicyclobacillus acidocaldarius subsp. acidocaldarius DSM 446.</title>
        <authorList>
            <consortium name="US DOE Joint Genome Institute (JGI-PGF)"/>
            <person name="Lucas S."/>
            <person name="Copeland A."/>
            <person name="Lapidus A."/>
            <person name="Glavina del Rio T."/>
            <person name="Dalin E."/>
            <person name="Tice H."/>
            <person name="Bruce D."/>
            <person name="Goodwin L."/>
            <person name="Pitluck S."/>
            <person name="Kyrpides N."/>
            <person name="Mavromatis K."/>
            <person name="Ivanova N."/>
            <person name="Ovchinnikova G."/>
            <person name="Chertkov O."/>
            <person name="Sims D."/>
            <person name="Brettin T."/>
            <person name="Detter J.C."/>
            <person name="Han C."/>
            <person name="Larimer F."/>
            <person name="Land M."/>
            <person name="Hauser L."/>
            <person name="Markowitz V."/>
            <person name="Cheng J.-F."/>
            <person name="Hugenholtz P."/>
            <person name="Woyke T."/>
            <person name="Wu D."/>
            <person name="Pukall R."/>
            <person name="Klenk H.-P."/>
            <person name="Eisen J.A."/>
        </authorList>
    </citation>
    <scope>NUCLEOTIDE SEQUENCE [LARGE SCALE GENOMIC DNA]</scope>
    <source>
        <strain evidence="9">ATCC 27009 / DSM 446 / BCRC 14685 / JCM 5260 / KCTC 1825 / NBRC 15652 / NCIMB 11725 / NRRL B-14509 / 104-IA</strain>
    </source>
</reference>
<dbReference type="PANTHER" id="PTHR30349">
    <property type="entry name" value="PHAGE INTEGRASE-RELATED"/>
    <property type="match status" value="1"/>
</dbReference>
<feature type="domain" description="Tyr recombinase" evidence="6">
    <location>
        <begin position="138"/>
        <end position="324"/>
    </location>
</feature>
<dbReference type="InterPro" id="IPR010998">
    <property type="entry name" value="Integrase_recombinase_N"/>
</dbReference>
<dbReference type="PROSITE" id="PS51900">
    <property type="entry name" value="CB"/>
    <property type="match status" value="1"/>
</dbReference>
<dbReference type="KEGG" id="aac:Aaci_2540"/>
<evidence type="ECO:0000256" key="1">
    <source>
        <dbReference type="ARBA" id="ARBA00008857"/>
    </source>
</evidence>
<dbReference type="Proteomes" id="UP000001917">
    <property type="component" value="Chromosome"/>
</dbReference>
<keyword evidence="3" id="KW-0233">DNA recombination</keyword>
<dbReference type="RefSeq" id="WP_012811785.1">
    <property type="nucleotide sequence ID" value="NC_013205.1"/>
</dbReference>
<dbReference type="GO" id="GO:0006310">
    <property type="term" value="P:DNA recombination"/>
    <property type="evidence" value="ECO:0007669"/>
    <property type="project" value="UniProtKB-KW"/>
</dbReference>
<gene>
    <name evidence="8" type="ordered locus">Aaci_2540</name>
</gene>
<evidence type="ECO:0000313" key="8">
    <source>
        <dbReference type="EMBL" id="ACV59545.1"/>
    </source>
</evidence>
<keyword evidence="9" id="KW-1185">Reference proteome</keyword>
<dbReference type="AlphaFoldDB" id="C8WT30"/>
<protein>
    <submittedName>
        <fullName evidence="8">Integrase family protein</fullName>
    </submittedName>
</protein>
<name>C8WT30_ALIAD</name>
<dbReference type="PANTHER" id="PTHR30349:SF41">
    <property type="entry name" value="INTEGRASE_RECOMBINASE PROTEIN MJ0367-RELATED"/>
    <property type="match status" value="1"/>
</dbReference>
<dbReference type="InterPro" id="IPR050090">
    <property type="entry name" value="Tyrosine_recombinase_XerCD"/>
</dbReference>
<sequence>MPRGQFKARVRADATRQPVPIDSPTSRKEQIRMSWLAAVDWFLANARRAGHKPGSIETRRQRIQAFADWCAVRNLPPGYVTPDDIQNFVDHCLNINLSVFTINGRLRVLKTFYSEGVAEGIFLSNPADGVRRLREPTNAVLPVSEDHVQKLLAVFDKRQWVEFRDLAITVLVLDTGLRIREALLAKVEDLDLREGALWVPPVHAKGGKGRTVYFGQATRELLSEWLRKRGVGSDLLFPSVYLDVSGAYHPLSRHAYWKRLAQYAERAGVPHIHPHQLRHTFAIQFLVRSGGDLVTLARQMGHSSTRTTERYLAVAETKAQKILTQQHSPIDHLGGAPGKRRPSVRRRIEE</sequence>
<dbReference type="STRING" id="521098.Aaci_2540"/>
<dbReference type="SUPFAM" id="SSF56349">
    <property type="entry name" value="DNA breaking-rejoining enzymes"/>
    <property type="match status" value="1"/>
</dbReference>
<evidence type="ECO:0000259" key="7">
    <source>
        <dbReference type="PROSITE" id="PS51900"/>
    </source>
</evidence>
<dbReference type="GO" id="GO:0003677">
    <property type="term" value="F:DNA binding"/>
    <property type="evidence" value="ECO:0007669"/>
    <property type="project" value="UniProtKB-UniRule"/>
</dbReference>
<dbReference type="CDD" id="cd00397">
    <property type="entry name" value="DNA_BRE_C"/>
    <property type="match status" value="1"/>
</dbReference>
<comment type="similarity">
    <text evidence="1">Belongs to the 'phage' integrase family.</text>
</comment>
<dbReference type="Gene3D" id="1.10.443.10">
    <property type="entry name" value="Intergrase catalytic core"/>
    <property type="match status" value="1"/>
</dbReference>
<dbReference type="InterPro" id="IPR002104">
    <property type="entry name" value="Integrase_catalytic"/>
</dbReference>
<feature type="region of interest" description="Disordered" evidence="5">
    <location>
        <begin position="1"/>
        <end position="26"/>
    </location>
</feature>
<dbReference type="Pfam" id="PF00589">
    <property type="entry name" value="Phage_integrase"/>
    <property type="match status" value="1"/>
</dbReference>
<evidence type="ECO:0000256" key="4">
    <source>
        <dbReference type="PROSITE-ProRule" id="PRU01248"/>
    </source>
</evidence>
<evidence type="ECO:0000313" key="9">
    <source>
        <dbReference type="Proteomes" id="UP000001917"/>
    </source>
</evidence>
<dbReference type="EMBL" id="CP001727">
    <property type="protein sequence ID" value="ACV59545.1"/>
    <property type="molecule type" value="Genomic_DNA"/>
</dbReference>
<organism evidence="8 9">
    <name type="scientific">Alicyclobacillus acidocaldarius subsp. acidocaldarius (strain ATCC 27009 / DSM 446 / BCRC 14685 / JCM 5260 / KCTC 1825 / NBRC 15652 / NCIMB 11725 / NRRL B-14509 / 104-IA)</name>
    <name type="common">Bacillus acidocaldarius</name>
    <dbReference type="NCBI Taxonomy" id="521098"/>
    <lineage>
        <taxon>Bacteria</taxon>
        <taxon>Bacillati</taxon>
        <taxon>Bacillota</taxon>
        <taxon>Bacilli</taxon>
        <taxon>Bacillales</taxon>
        <taxon>Alicyclobacillaceae</taxon>
        <taxon>Alicyclobacillus</taxon>
    </lineage>
</organism>